<evidence type="ECO:0000259" key="1">
    <source>
        <dbReference type="Pfam" id="PF24968"/>
    </source>
</evidence>
<name>A0A1M2VWZ6_TRAPU</name>
<dbReference type="STRING" id="154538.A0A1M2VWZ6"/>
<proteinExistence type="predicted"/>
<evidence type="ECO:0000313" key="2">
    <source>
        <dbReference type="EMBL" id="OJT12121.1"/>
    </source>
</evidence>
<reference evidence="2 3" key="1">
    <citation type="submission" date="2016-10" db="EMBL/GenBank/DDBJ databases">
        <title>Genome sequence of the basidiomycete white-rot fungus Trametes pubescens.</title>
        <authorList>
            <person name="Makela M.R."/>
            <person name="Granchi Z."/>
            <person name="Peng M."/>
            <person name="De Vries R.P."/>
            <person name="Grigoriev I."/>
            <person name="Riley R."/>
            <person name="Hilden K."/>
        </authorList>
    </citation>
    <scope>NUCLEOTIDE SEQUENCE [LARGE SCALE GENOMIC DNA]</scope>
    <source>
        <strain evidence="2 3">FBCC735</strain>
    </source>
</reference>
<evidence type="ECO:0000313" key="3">
    <source>
        <dbReference type="Proteomes" id="UP000184267"/>
    </source>
</evidence>
<dbReference type="InterPro" id="IPR056672">
    <property type="entry name" value="DUF7770"/>
</dbReference>
<protein>
    <recommendedName>
        <fullName evidence="1">DUF7770 domain-containing protein</fullName>
    </recommendedName>
</protein>
<dbReference type="EMBL" id="MNAD01000521">
    <property type="protein sequence ID" value="OJT12121.1"/>
    <property type="molecule type" value="Genomic_DNA"/>
</dbReference>
<keyword evidence="3" id="KW-1185">Reference proteome</keyword>
<dbReference type="Pfam" id="PF24968">
    <property type="entry name" value="DUF7770"/>
    <property type="match status" value="1"/>
</dbReference>
<gene>
    <name evidence="2" type="ORF">TRAPUB_11346</name>
</gene>
<dbReference type="AlphaFoldDB" id="A0A1M2VWZ6"/>
<accession>A0A1M2VWZ6</accession>
<dbReference type="Proteomes" id="UP000184267">
    <property type="component" value="Unassembled WGS sequence"/>
</dbReference>
<sequence length="319" mass="35435">MSSSNHIYDRPLRSIDRQRRVTEILVIASGTINTTVNEPNVFHWQLYLLLEPDDPMSESATSSQSVLMDMIPTDPPTGTLYLASPAARGLDADPKVELAIATAGSGAPPTVQDLIDLFVAKGMDRYKFDDSGSGCLHWLMTGIQHLEDAGLVEPGASESLRTFHREQVKQHPERHPMPIRRGIFYCYETKRPYLPTAEDVPCPAHGDILEPLRVVSSELPVDEPNAAVITKEDVPWVDVEMREHKRRRGVEGHRVICRGIVPDAAIDLELVHEPVDASNIRDGDGGILAHETHGQDFRVVQITDPHHSVGRDATHFHLV</sequence>
<dbReference type="OrthoDB" id="3527137at2759"/>
<organism evidence="2 3">
    <name type="scientific">Trametes pubescens</name>
    <name type="common">White-rot fungus</name>
    <dbReference type="NCBI Taxonomy" id="154538"/>
    <lineage>
        <taxon>Eukaryota</taxon>
        <taxon>Fungi</taxon>
        <taxon>Dikarya</taxon>
        <taxon>Basidiomycota</taxon>
        <taxon>Agaricomycotina</taxon>
        <taxon>Agaricomycetes</taxon>
        <taxon>Polyporales</taxon>
        <taxon>Polyporaceae</taxon>
        <taxon>Trametes</taxon>
    </lineage>
</organism>
<comment type="caution">
    <text evidence="2">The sequence shown here is derived from an EMBL/GenBank/DDBJ whole genome shotgun (WGS) entry which is preliminary data.</text>
</comment>
<feature type="domain" description="DUF7770" evidence="1">
    <location>
        <begin position="34"/>
        <end position="185"/>
    </location>
</feature>